<protein>
    <submittedName>
        <fullName evidence="2">Uncharacterized protein</fullName>
    </submittedName>
</protein>
<feature type="compositionally biased region" description="Basic and acidic residues" evidence="1">
    <location>
        <begin position="41"/>
        <end position="55"/>
    </location>
</feature>
<organism evidence="2 3">
    <name type="scientific">Cephalotus follicularis</name>
    <name type="common">Albany pitcher plant</name>
    <dbReference type="NCBI Taxonomy" id="3775"/>
    <lineage>
        <taxon>Eukaryota</taxon>
        <taxon>Viridiplantae</taxon>
        <taxon>Streptophyta</taxon>
        <taxon>Embryophyta</taxon>
        <taxon>Tracheophyta</taxon>
        <taxon>Spermatophyta</taxon>
        <taxon>Magnoliopsida</taxon>
        <taxon>eudicotyledons</taxon>
        <taxon>Gunneridae</taxon>
        <taxon>Pentapetalae</taxon>
        <taxon>rosids</taxon>
        <taxon>fabids</taxon>
        <taxon>Oxalidales</taxon>
        <taxon>Cephalotaceae</taxon>
        <taxon>Cephalotus</taxon>
    </lineage>
</organism>
<evidence type="ECO:0000313" key="2">
    <source>
        <dbReference type="EMBL" id="GAV86007.1"/>
    </source>
</evidence>
<feature type="compositionally biased region" description="Basic residues" evidence="1">
    <location>
        <begin position="152"/>
        <end position="163"/>
    </location>
</feature>
<evidence type="ECO:0000313" key="3">
    <source>
        <dbReference type="Proteomes" id="UP000187406"/>
    </source>
</evidence>
<comment type="caution">
    <text evidence="2">The sequence shown here is derived from an EMBL/GenBank/DDBJ whole genome shotgun (WGS) entry which is preliminary data.</text>
</comment>
<accession>A0A1Q3D0I7</accession>
<dbReference type="InParanoid" id="A0A1Q3D0I7"/>
<evidence type="ECO:0000256" key="1">
    <source>
        <dbReference type="SAM" id="MobiDB-lite"/>
    </source>
</evidence>
<keyword evidence="3" id="KW-1185">Reference proteome</keyword>
<feature type="compositionally biased region" description="Basic and acidic residues" evidence="1">
    <location>
        <begin position="74"/>
        <end position="93"/>
    </location>
</feature>
<sequence>MGSEYSPRKRHYDITMSKRTRKPSNIIDLEEADENPTGIESQEKQEGGVVHRVEEDSFPTKADVGDQENNPTRLELKQLIKGNEKEGSKEHKNNRSSLGQRLTKEEKQLQVVKKQQQGMSIQGVKLKGMVIRYAKVLGHLIKGKAKPDHDHPSKKKFLRLTLR</sequence>
<dbReference type="EMBL" id="BDDD01003772">
    <property type="protein sequence ID" value="GAV86007.1"/>
    <property type="molecule type" value="Genomic_DNA"/>
</dbReference>
<dbReference type="AlphaFoldDB" id="A0A1Q3D0I7"/>
<proteinExistence type="predicted"/>
<reference evidence="3" key="1">
    <citation type="submission" date="2016-04" db="EMBL/GenBank/DDBJ databases">
        <title>Cephalotus genome sequencing.</title>
        <authorList>
            <person name="Fukushima K."/>
            <person name="Hasebe M."/>
            <person name="Fang X."/>
        </authorList>
    </citation>
    <scope>NUCLEOTIDE SEQUENCE [LARGE SCALE GENOMIC DNA]</scope>
    <source>
        <strain evidence="3">cv. St1</strain>
    </source>
</reference>
<name>A0A1Q3D0I7_CEPFO</name>
<gene>
    <name evidence="2" type="ORF">CFOL_v3_29441</name>
</gene>
<dbReference type="OrthoDB" id="1928482at2759"/>
<feature type="region of interest" description="Disordered" evidence="1">
    <location>
        <begin position="143"/>
        <end position="163"/>
    </location>
</feature>
<dbReference type="Proteomes" id="UP000187406">
    <property type="component" value="Unassembled WGS sequence"/>
</dbReference>
<feature type="region of interest" description="Disordered" evidence="1">
    <location>
        <begin position="1"/>
        <end position="107"/>
    </location>
</feature>